<proteinExistence type="predicted"/>
<evidence type="ECO:0000313" key="1">
    <source>
        <dbReference type="EMBL" id="OSC97596.1"/>
    </source>
</evidence>
<dbReference type="EMBL" id="KZ084149">
    <property type="protein sequence ID" value="OSC97596.1"/>
    <property type="molecule type" value="Genomic_DNA"/>
</dbReference>
<feature type="non-terminal residue" evidence="1">
    <location>
        <position position="224"/>
    </location>
</feature>
<dbReference type="AlphaFoldDB" id="A0A1Y2I8Z4"/>
<reference evidence="1 2" key="1">
    <citation type="journal article" date="2015" name="Biotechnol. Biofuels">
        <title>Enhanced degradation of softwood versus hardwood by the white-rot fungus Pycnoporus coccineus.</title>
        <authorList>
            <person name="Couturier M."/>
            <person name="Navarro D."/>
            <person name="Chevret D."/>
            <person name="Henrissat B."/>
            <person name="Piumi F."/>
            <person name="Ruiz-Duenas F.J."/>
            <person name="Martinez A.T."/>
            <person name="Grigoriev I.V."/>
            <person name="Riley R."/>
            <person name="Lipzen A."/>
            <person name="Berrin J.G."/>
            <person name="Master E.R."/>
            <person name="Rosso M.N."/>
        </authorList>
    </citation>
    <scope>NUCLEOTIDE SEQUENCE [LARGE SCALE GENOMIC DNA]</scope>
    <source>
        <strain evidence="1 2">BRFM310</strain>
    </source>
</reference>
<sequence length="224" mass="25386">DVGNLARGYICCVHETLATVVEHIFTESPGIKDHPVVLQRCLDALERIYALARTTRQMGKERPCVAMSIPYPVSQMARGDLPMICIMGTFGGKPFDTLDTIYKHFCIAVAPNRSPRRVGEDGSRETCALRDELHVCPQPWTHPRQWIVAYEYRSPSPMLSTWPPISKRGERGRNGYVAPRGDSATEPVYWLDVERLTWLRMKCAERMDAWSALCKADPDFARSC</sequence>
<organism evidence="1 2">
    <name type="scientific">Trametes coccinea (strain BRFM310)</name>
    <name type="common">Pycnoporus coccineus</name>
    <dbReference type="NCBI Taxonomy" id="1353009"/>
    <lineage>
        <taxon>Eukaryota</taxon>
        <taxon>Fungi</taxon>
        <taxon>Dikarya</taxon>
        <taxon>Basidiomycota</taxon>
        <taxon>Agaricomycotina</taxon>
        <taxon>Agaricomycetes</taxon>
        <taxon>Polyporales</taxon>
        <taxon>Polyporaceae</taxon>
        <taxon>Trametes</taxon>
    </lineage>
</organism>
<evidence type="ECO:0000313" key="2">
    <source>
        <dbReference type="Proteomes" id="UP000193067"/>
    </source>
</evidence>
<keyword evidence="2" id="KW-1185">Reference proteome</keyword>
<name>A0A1Y2I8Z4_TRAC3</name>
<protein>
    <submittedName>
        <fullName evidence="1">Uncharacterized protein</fullName>
    </submittedName>
</protein>
<dbReference type="Proteomes" id="UP000193067">
    <property type="component" value="Unassembled WGS sequence"/>
</dbReference>
<gene>
    <name evidence="1" type="ORF">PYCCODRAFT_1341138</name>
</gene>
<feature type="non-terminal residue" evidence="1">
    <location>
        <position position="1"/>
    </location>
</feature>
<dbReference type="OrthoDB" id="2755479at2759"/>
<accession>A0A1Y2I8Z4</accession>